<sequence>MVITGRLQVTINLPDQEAYRLVADIIDQVQNDLTRQLNTAIEKQKQAPTSYSTTLVSSSQVLADLSAELKRNLTQKIGANSRRTFETCTSGNINPGNYNREQLTTLMNQLQEDLLRQLRDNPGNYNREQLTTLMNQLQEDLLRQLRDGLAQDAYRQSM</sequence>
<proteinExistence type="predicted"/>
<dbReference type="AlphaFoldDB" id="A0AAW1IU51"/>
<reference evidence="2 3" key="1">
    <citation type="journal article" date="2024" name="BMC Genomics">
        <title>De novo assembly and annotation of Popillia japonica's genome with initial clues to its potential as an invasive pest.</title>
        <authorList>
            <person name="Cucini C."/>
            <person name="Boschi S."/>
            <person name="Funari R."/>
            <person name="Cardaioli E."/>
            <person name="Iannotti N."/>
            <person name="Marturano G."/>
            <person name="Paoli F."/>
            <person name="Bruttini M."/>
            <person name="Carapelli A."/>
            <person name="Frati F."/>
            <person name="Nardi F."/>
        </authorList>
    </citation>
    <scope>NUCLEOTIDE SEQUENCE [LARGE SCALE GENOMIC DNA]</scope>
    <source>
        <strain evidence="2">DMR45628</strain>
    </source>
</reference>
<comment type="caution">
    <text evidence="2">The sequence shown here is derived from an EMBL/GenBank/DDBJ whole genome shotgun (WGS) entry which is preliminary data.</text>
</comment>
<dbReference type="EMBL" id="JASPKY010000543">
    <property type="protein sequence ID" value="KAK9693405.1"/>
    <property type="molecule type" value="Genomic_DNA"/>
</dbReference>
<feature type="coiled-coil region" evidence="1">
    <location>
        <begin position="100"/>
        <end position="147"/>
    </location>
</feature>
<evidence type="ECO:0000313" key="2">
    <source>
        <dbReference type="EMBL" id="KAK9693405.1"/>
    </source>
</evidence>
<keyword evidence="3" id="KW-1185">Reference proteome</keyword>
<gene>
    <name evidence="2" type="ORF">QE152_g34211</name>
</gene>
<evidence type="ECO:0000256" key="1">
    <source>
        <dbReference type="SAM" id="Coils"/>
    </source>
</evidence>
<name>A0AAW1IU51_POPJA</name>
<keyword evidence="1" id="KW-0175">Coiled coil</keyword>
<dbReference type="Proteomes" id="UP001458880">
    <property type="component" value="Unassembled WGS sequence"/>
</dbReference>
<protein>
    <submittedName>
        <fullName evidence="2">Uncharacterized protein</fullName>
    </submittedName>
</protein>
<accession>A0AAW1IU51</accession>
<organism evidence="2 3">
    <name type="scientific">Popillia japonica</name>
    <name type="common">Japanese beetle</name>
    <dbReference type="NCBI Taxonomy" id="7064"/>
    <lineage>
        <taxon>Eukaryota</taxon>
        <taxon>Metazoa</taxon>
        <taxon>Ecdysozoa</taxon>
        <taxon>Arthropoda</taxon>
        <taxon>Hexapoda</taxon>
        <taxon>Insecta</taxon>
        <taxon>Pterygota</taxon>
        <taxon>Neoptera</taxon>
        <taxon>Endopterygota</taxon>
        <taxon>Coleoptera</taxon>
        <taxon>Polyphaga</taxon>
        <taxon>Scarabaeiformia</taxon>
        <taxon>Scarabaeidae</taxon>
        <taxon>Rutelinae</taxon>
        <taxon>Popillia</taxon>
    </lineage>
</organism>
<evidence type="ECO:0000313" key="3">
    <source>
        <dbReference type="Proteomes" id="UP001458880"/>
    </source>
</evidence>